<feature type="transmembrane region" description="Helical" evidence="6">
    <location>
        <begin position="323"/>
        <end position="342"/>
    </location>
</feature>
<dbReference type="KEGG" id="rul:UC8_46040"/>
<dbReference type="GO" id="GO:0022857">
    <property type="term" value="F:transmembrane transporter activity"/>
    <property type="evidence" value="ECO:0007669"/>
    <property type="project" value="InterPro"/>
</dbReference>
<evidence type="ECO:0000256" key="6">
    <source>
        <dbReference type="SAM" id="Phobius"/>
    </source>
</evidence>
<evidence type="ECO:0000256" key="3">
    <source>
        <dbReference type="ARBA" id="ARBA00022692"/>
    </source>
</evidence>
<keyword evidence="5 6" id="KW-0472">Membrane</keyword>
<evidence type="ECO:0000313" key="7">
    <source>
        <dbReference type="EMBL" id="QEG42564.1"/>
    </source>
</evidence>
<evidence type="ECO:0000256" key="1">
    <source>
        <dbReference type="ARBA" id="ARBA00004651"/>
    </source>
</evidence>
<dbReference type="GO" id="GO:0005886">
    <property type="term" value="C:plasma membrane"/>
    <property type="evidence" value="ECO:0007669"/>
    <property type="project" value="UniProtKB-SubCell"/>
</dbReference>
<evidence type="ECO:0000256" key="4">
    <source>
        <dbReference type="ARBA" id="ARBA00022989"/>
    </source>
</evidence>
<feature type="transmembrane region" description="Helical" evidence="6">
    <location>
        <begin position="274"/>
        <end position="293"/>
    </location>
</feature>
<keyword evidence="8" id="KW-1185">Reference proteome</keyword>
<sequence>MRFKNLGIFVLLLVIIVLTTSLNGLFADPGNIRVLIRDTSLYGLISIGVAFVIITGGIDLSIGSLIALSGVIFITVGDIQKFEVDYQSTVVASATLADPDDAENRFSGVRLAASLPAVRAGDQLKTDAGVWIVAGAQRHEGQRWLRLSGVADPPPQAGAAAALLRGGQPLRHVVTVHRSPWVCVAAVLGFCALVGLLHGVLIAWGRLQPFVVTLCGLLIYRGMARILSDDTAKGFGDAMGGFTAFVGGPAFQFPLPLAGRIAGTDEAWISWIEFPWTGVLLALVTVLSWVFLYKTVYGRHLLALGQNEQAALYSGIATRRLTVLAYVVCSTLAGLAGILFLVDWTTMAPSTAGNFYELYAIAAAVLGGCSLRGGQGALLGVIAGAAVMRCLYKSIDLLGIGKEWEFVVIGTALFAGVVFDEAVRRWSVRKQLAAKAAAS</sequence>
<evidence type="ECO:0000256" key="2">
    <source>
        <dbReference type="ARBA" id="ARBA00022475"/>
    </source>
</evidence>
<protein>
    <submittedName>
        <fullName evidence="7">Ribose transport system permease protein RbsC</fullName>
    </submittedName>
</protein>
<feature type="transmembrane region" description="Helical" evidence="6">
    <location>
        <begin position="354"/>
        <end position="371"/>
    </location>
</feature>
<dbReference type="RefSeq" id="WP_068140824.1">
    <property type="nucleotide sequence ID" value="NZ_CP042914.1"/>
</dbReference>
<evidence type="ECO:0000313" key="8">
    <source>
        <dbReference type="Proteomes" id="UP000325286"/>
    </source>
</evidence>
<dbReference type="CDD" id="cd06579">
    <property type="entry name" value="TM_PBP1_transp_AraH_like"/>
    <property type="match status" value="1"/>
</dbReference>
<feature type="transmembrane region" description="Helical" evidence="6">
    <location>
        <begin position="43"/>
        <end position="76"/>
    </location>
</feature>
<dbReference type="AlphaFoldDB" id="A0A5B9QU79"/>
<dbReference type="InterPro" id="IPR001851">
    <property type="entry name" value="ABC_transp_permease"/>
</dbReference>
<keyword evidence="3 6" id="KW-0812">Transmembrane</keyword>
<dbReference type="Proteomes" id="UP000325286">
    <property type="component" value="Chromosome"/>
</dbReference>
<comment type="subcellular location">
    <subcellularLocation>
        <location evidence="1">Cell membrane</location>
        <topology evidence="1">Multi-pass membrane protein</topology>
    </subcellularLocation>
</comment>
<feature type="transmembrane region" description="Helical" evidence="6">
    <location>
        <begin position="181"/>
        <end position="204"/>
    </location>
</feature>
<dbReference type="Pfam" id="PF02653">
    <property type="entry name" value="BPD_transp_2"/>
    <property type="match status" value="1"/>
</dbReference>
<keyword evidence="2" id="KW-1003">Cell membrane</keyword>
<accession>A0A5B9QU79</accession>
<gene>
    <name evidence="7" type="primary">rbsC_3</name>
    <name evidence="7" type="ORF">UC8_46040</name>
</gene>
<keyword evidence="4 6" id="KW-1133">Transmembrane helix</keyword>
<organism evidence="7 8">
    <name type="scientific">Roseimaritima ulvae</name>
    <dbReference type="NCBI Taxonomy" id="980254"/>
    <lineage>
        <taxon>Bacteria</taxon>
        <taxon>Pseudomonadati</taxon>
        <taxon>Planctomycetota</taxon>
        <taxon>Planctomycetia</taxon>
        <taxon>Pirellulales</taxon>
        <taxon>Pirellulaceae</taxon>
        <taxon>Roseimaritima</taxon>
    </lineage>
</organism>
<dbReference type="OrthoDB" id="9784538at2"/>
<dbReference type="PANTHER" id="PTHR32196:SF15">
    <property type="entry name" value="SUGAR ABC TRANSPORTER PERMEASE PROTEIN"/>
    <property type="match status" value="1"/>
</dbReference>
<name>A0A5B9QU79_9BACT</name>
<reference evidence="7 8" key="1">
    <citation type="submission" date="2019-08" db="EMBL/GenBank/DDBJ databases">
        <title>Deep-cultivation of Planctomycetes and their phenomic and genomic characterization uncovers novel biology.</title>
        <authorList>
            <person name="Wiegand S."/>
            <person name="Jogler M."/>
            <person name="Boedeker C."/>
            <person name="Pinto D."/>
            <person name="Vollmers J."/>
            <person name="Rivas-Marin E."/>
            <person name="Kohn T."/>
            <person name="Peeters S.H."/>
            <person name="Heuer A."/>
            <person name="Rast P."/>
            <person name="Oberbeckmann S."/>
            <person name="Bunk B."/>
            <person name="Jeske O."/>
            <person name="Meyerdierks A."/>
            <person name="Storesund J.E."/>
            <person name="Kallscheuer N."/>
            <person name="Luecker S."/>
            <person name="Lage O.M."/>
            <person name="Pohl T."/>
            <person name="Merkel B.J."/>
            <person name="Hornburger P."/>
            <person name="Mueller R.-W."/>
            <person name="Bruemmer F."/>
            <person name="Labrenz M."/>
            <person name="Spormann A.M."/>
            <person name="Op den Camp H."/>
            <person name="Overmann J."/>
            <person name="Amann R."/>
            <person name="Jetten M.S.M."/>
            <person name="Mascher T."/>
            <person name="Medema M.H."/>
            <person name="Devos D.P."/>
            <person name="Kaster A.-K."/>
            <person name="Ovreas L."/>
            <person name="Rohde M."/>
            <person name="Galperin M.Y."/>
            <person name="Jogler C."/>
        </authorList>
    </citation>
    <scope>NUCLEOTIDE SEQUENCE [LARGE SCALE GENOMIC DNA]</scope>
    <source>
        <strain evidence="7 8">UC8</strain>
    </source>
</reference>
<dbReference type="EMBL" id="CP042914">
    <property type="protein sequence ID" value="QEG42564.1"/>
    <property type="molecule type" value="Genomic_DNA"/>
</dbReference>
<proteinExistence type="predicted"/>
<dbReference type="PANTHER" id="PTHR32196">
    <property type="entry name" value="ABC TRANSPORTER PERMEASE PROTEIN YPHD-RELATED-RELATED"/>
    <property type="match status" value="1"/>
</dbReference>
<evidence type="ECO:0000256" key="5">
    <source>
        <dbReference type="ARBA" id="ARBA00023136"/>
    </source>
</evidence>